<accession>D5V321</accession>
<dbReference type="NCBIfam" id="TIGR00125">
    <property type="entry name" value="cyt_tran_rel"/>
    <property type="match status" value="1"/>
</dbReference>
<evidence type="ECO:0000259" key="13">
    <source>
        <dbReference type="Pfam" id="PF01467"/>
    </source>
</evidence>
<dbReference type="InterPro" id="IPR011914">
    <property type="entry name" value="RfaE_dom_II"/>
</dbReference>
<dbReference type="EC" id="2.7.7.70" evidence="11"/>
<dbReference type="GO" id="GO:0005524">
    <property type="term" value="F:ATP binding"/>
    <property type="evidence" value="ECO:0007669"/>
    <property type="project" value="UniProtKB-UniRule"/>
</dbReference>
<dbReference type="GO" id="GO:0005829">
    <property type="term" value="C:cytosol"/>
    <property type="evidence" value="ECO:0007669"/>
    <property type="project" value="TreeGrafter"/>
</dbReference>
<evidence type="ECO:0000256" key="6">
    <source>
        <dbReference type="ARBA" id="ARBA00022777"/>
    </source>
</evidence>
<dbReference type="eggNOG" id="COG2870">
    <property type="taxonomic scope" value="Bacteria"/>
</dbReference>
<feature type="active site" evidence="11">
    <location>
        <position position="268"/>
    </location>
</feature>
<feature type="region of interest" description="Cytidylyltransferase" evidence="11">
    <location>
        <begin position="350"/>
        <end position="476"/>
    </location>
</feature>
<evidence type="ECO:0000256" key="10">
    <source>
        <dbReference type="ARBA" id="ARBA00047428"/>
    </source>
</evidence>
<comment type="similarity">
    <text evidence="11">In the N-terminal section; belongs to the carbohydrate kinase PfkB family.</text>
</comment>
<dbReference type="GO" id="GO:0033786">
    <property type="term" value="F:heptose-1-phosphate adenylyltransferase activity"/>
    <property type="evidence" value="ECO:0007669"/>
    <property type="project" value="UniProtKB-UniRule"/>
</dbReference>
<evidence type="ECO:0000256" key="8">
    <source>
        <dbReference type="ARBA" id="ARBA00023268"/>
    </source>
</evidence>
<dbReference type="InterPro" id="IPR004821">
    <property type="entry name" value="Cyt_trans-like"/>
</dbReference>
<dbReference type="GO" id="GO:0097171">
    <property type="term" value="P:ADP-L-glycero-beta-D-manno-heptose biosynthetic process"/>
    <property type="evidence" value="ECO:0007669"/>
    <property type="project" value="UniProtKB-UniPathway"/>
</dbReference>
<evidence type="ECO:0000256" key="2">
    <source>
        <dbReference type="ARBA" id="ARBA00003753"/>
    </source>
</evidence>
<dbReference type="NCBIfam" id="TIGR02199">
    <property type="entry name" value="rfaE_dom_II"/>
    <property type="match status" value="1"/>
</dbReference>
<comment type="similarity">
    <text evidence="11">In the C-terminal section; belongs to the cytidylyltransferase family.</text>
</comment>
<dbReference type="eggNOG" id="COG0615">
    <property type="taxonomic scope" value="Bacteria"/>
</dbReference>
<dbReference type="OrthoDB" id="9802794at2"/>
<reference evidence="14 15" key="1">
    <citation type="journal article" date="2010" name="Stand. Genomic Sci.">
        <title>Complete genome sequence of Arcobacter nitrofigilis type strain (CI).</title>
        <authorList>
            <person name="Pati A."/>
            <person name="Gronow S."/>
            <person name="Lapidus A."/>
            <person name="Copeland A."/>
            <person name="Glavina Del Rio T."/>
            <person name="Nolan M."/>
            <person name="Lucas S."/>
            <person name="Tice H."/>
            <person name="Cheng J.F."/>
            <person name="Han C."/>
            <person name="Chertkov O."/>
            <person name="Bruce D."/>
            <person name="Tapia R."/>
            <person name="Goodwin L."/>
            <person name="Pitluck S."/>
            <person name="Liolios K."/>
            <person name="Ivanova N."/>
            <person name="Mavromatis K."/>
            <person name="Chen A."/>
            <person name="Palaniappan K."/>
            <person name="Land M."/>
            <person name="Hauser L."/>
            <person name="Chang Y.J."/>
            <person name="Jeffries C.D."/>
            <person name="Detter J.C."/>
            <person name="Rohde M."/>
            <person name="Goker M."/>
            <person name="Bristow J."/>
            <person name="Eisen J.A."/>
            <person name="Markowitz V."/>
            <person name="Hugenholtz P."/>
            <person name="Klenk H.P."/>
            <person name="Kyrpides N.C."/>
        </authorList>
    </citation>
    <scope>NUCLEOTIDE SEQUENCE [LARGE SCALE GENOMIC DNA]</scope>
    <source>
        <strain evidence="15">ATCC 33309 / DSM 7299 / CCUG 15893 / LMG 7604 / NCTC 12251 / CI</strain>
    </source>
</reference>
<evidence type="ECO:0000256" key="5">
    <source>
        <dbReference type="ARBA" id="ARBA00022741"/>
    </source>
</evidence>
<evidence type="ECO:0000313" key="14">
    <source>
        <dbReference type="EMBL" id="ADG92603.1"/>
    </source>
</evidence>
<dbReference type="EC" id="2.7.1.167" evidence="11"/>
<sequence>MERILQNEKKPNILVIGDLMVDHYLWGTCDRISPEAPVQIIDIQNETKVLGGAGNVISNLLSLGADVGVLSVVGDDSVAEEVKYLIDATDAKSFLILQKGRKTSKKSRIMASKSQVVRYDHESKNNISFESTDKVYAKLQQIVNGYDLILLSDYGKGVLTNDLTQRIIKIAKLNNKKVIVDPKGTNYAKYSGAYFLTPNKKEAEVATGIKIDSSDSLRDALKELQKIANLEMSVITLSEDGIAVLKDKEVTVKPTVAKEVFDVTGAGDTVLASLGYALSMTDDIYAALEFANLAAGVVVGKLGSATVTLDEIEDYKATLHKSSIDLHIKTVKEIKKVAKRLRKQNKKIIFTNGCFDILHKGHVSYLNNAKALGDILIVGLNSDDSVRRLKGENRPINNHDDRAYILSALECVDYVVIFDEDTPYELIQRVKPDVLVKGADYEGKEVIGSDIAKETVLIDFVEGKSTTSTIEKILGK</sequence>
<feature type="region of interest" description="Ribokinase" evidence="11">
    <location>
        <begin position="1"/>
        <end position="322"/>
    </location>
</feature>
<comment type="subunit">
    <text evidence="11">Homodimer.</text>
</comment>
<dbReference type="InterPro" id="IPR014729">
    <property type="entry name" value="Rossmann-like_a/b/a_fold"/>
</dbReference>
<keyword evidence="9 11" id="KW-0119">Carbohydrate metabolism</keyword>
<evidence type="ECO:0000256" key="3">
    <source>
        <dbReference type="ARBA" id="ARBA00022679"/>
    </source>
</evidence>
<evidence type="ECO:0000256" key="7">
    <source>
        <dbReference type="ARBA" id="ARBA00022840"/>
    </source>
</evidence>
<keyword evidence="15" id="KW-1185">Reference proteome</keyword>
<dbReference type="Proteomes" id="UP000000939">
    <property type="component" value="Chromosome"/>
</dbReference>
<evidence type="ECO:0000256" key="4">
    <source>
        <dbReference type="ARBA" id="ARBA00022695"/>
    </source>
</evidence>
<feature type="domain" description="Carbohydrate kinase PfkB" evidence="12">
    <location>
        <begin position="12"/>
        <end position="306"/>
    </location>
</feature>
<keyword evidence="5 11" id="KW-0547">Nucleotide-binding</keyword>
<dbReference type="NCBIfam" id="TIGR02198">
    <property type="entry name" value="rfaE_dom_I"/>
    <property type="match status" value="1"/>
</dbReference>
<evidence type="ECO:0000256" key="11">
    <source>
        <dbReference type="HAMAP-Rule" id="MF_01603"/>
    </source>
</evidence>
<comment type="function">
    <text evidence="1 11">Catalyzes the phosphorylation of D-glycero-D-manno-heptose 7-phosphate at the C-1 position to selectively form D-glycero-beta-D-manno-heptose-1,7-bisphosphate.</text>
</comment>
<comment type="pathway">
    <text evidence="11">Nucleotide-sugar biosynthesis; ADP-L-glycero-beta-D-manno-heptose biosynthesis; ADP-L-glycero-beta-D-manno-heptose from D-glycero-beta-D-manno-heptose 7-phosphate: step 3/4.</text>
</comment>
<dbReference type="UniPathway" id="UPA00356">
    <property type="reaction ID" value="UER00437"/>
</dbReference>
<evidence type="ECO:0000256" key="1">
    <source>
        <dbReference type="ARBA" id="ARBA00002319"/>
    </source>
</evidence>
<protein>
    <recommendedName>
        <fullName evidence="11">Bifunctional protein HldE</fullName>
    </recommendedName>
    <domain>
        <recommendedName>
            <fullName evidence="11">D-beta-D-heptose 7-phosphate kinase</fullName>
            <ecNumber evidence="11">2.7.1.167</ecNumber>
        </recommendedName>
        <alternativeName>
            <fullName evidence="11">D-beta-D-heptose 7-phosphotransferase</fullName>
        </alternativeName>
        <alternativeName>
            <fullName evidence="11">D-glycero-beta-D-manno-heptose-7-phosphate kinase</fullName>
        </alternativeName>
    </domain>
    <domain>
        <recommendedName>
            <fullName evidence="11">D-beta-D-heptose 1-phosphate adenylyltransferase</fullName>
            <ecNumber evidence="11">2.7.7.70</ecNumber>
        </recommendedName>
        <alternativeName>
            <fullName evidence="11">D-glycero-beta-D-manno-heptose 1-phosphate adenylyltransferase</fullName>
        </alternativeName>
    </domain>
</protein>
<keyword evidence="8 11" id="KW-0511">Multifunctional enzyme</keyword>
<comment type="catalytic activity">
    <reaction evidence="11">
        <text>D-glycero-beta-D-manno-heptose 7-phosphate + ATP = D-glycero-beta-D-manno-heptose 1,7-bisphosphate + ADP + H(+)</text>
        <dbReference type="Rhea" id="RHEA:27473"/>
        <dbReference type="ChEBI" id="CHEBI:15378"/>
        <dbReference type="ChEBI" id="CHEBI:30616"/>
        <dbReference type="ChEBI" id="CHEBI:60204"/>
        <dbReference type="ChEBI" id="CHEBI:60208"/>
        <dbReference type="ChEBI" id="CHEBI:456216"/>
        <dbReference type="EC" id="2.7.1.167"/>
    </reaction>
</comment>
<dbReference type="InterPro" id="IPR023030">
    <property type="entry name" value="Bifunc_HldE"/>
</dbReference>
<comment type="pathway">
    <text evidence="11">Nucleotide-sugar biosynthesis; ADP-L-glycero-beta-D-manno-heptose biosynthesis; ADP-L-glycero-beta-D-manno-heptose from D-glycero-beta-D-manno-heptose 7-phosphate: step 1/4.</text>
</comment>
<dbReference type="PANTHER" id="PTHR46969:SF1">
    <property type="entry name" value="BIFUNCTIONAL PROTEIN HLDE"/>
    <property type="match status" value="1"/>
</dbReference>
<dbReference type="InterPro" id="IPR011611">
    <property type="entry name" value="PfkB_dom"/>
</dbReference>
<gene>
    <name evidence="11" type="primary">hldE</name>
    <name evidence="14" type="ordered locus">Arnit_0939</name>
</gene>
<dbReference type="Pfam" id="PF00294">
    <property type="entry name" value="PfkB"/>
    <property type="match status" value="1"/>
</dbReference>
<dbReference type="PANTHER" id="PTHR46969">
    <property type="entry name" value="BIFUNCTIONAL PROTEIN HLDE"/>
    <property type="match status" value="1"/>
</dbReference>
<proteinExistence type="inferred from homology"/>
<dbReference type="HOGENOM" id="CLU_021150_2_1_7"/>
<comment type="function">
    <text evidence="2 11">Catalyzes the ADP transfer from ATP to D-glycero-beta-D-manno-heptose 1-phosphate, yielding ADP-D-glycero-beta-D-manno-heptose.</text>
</comment>
<dbReference type="EMBL" id="CP001999">
    <property type="protein sequence ID" value="ADG92603.1"/>
    <property type="molecule type" value="Genomic_DNA"/>
</dbReference>
<dbReference type="AlphaFoldDB" id="D5V321"/>
<keyword evidence="3 11" id="KW-0808">Transferase</keyword>
<dbReference type="HAMAP" id="MF_01603">
    <property type="entry name" value="HldE"/>
    <property type="match status" value="1"/>
</dbReference>
<evidence type="ECO:0000313" key="15">
    <source>
        <dbReference type="Proteomes" id="UP000000939"/>
    </source>
</evidence>
<dbReference type="KEGG" id="ant:Arnit_0939"/>
<feature type="binding site" evidence="11">
    <location>
        <begin position="199"/>
        <end position="202"/>
    </location>
    <ligand>
        <name>ATP</name>
        <dbReference type="ChEBI" id="CHEBI:30616"/>
    </ligand>
</feature>
<dbReference type="GO" id="GO:0016773">
    <property type="term" value="F:phosphotransferase activity, alcohol group as acceptor"/>
    <property type="evidence" value="ECO:0007669"/>
    <property type="project" value="InterPro"/>
</dbReference>
<feature type="domain" description="Cytidyltransferase-like" evidence="13">
    <location>
        <begin position="350"/>
        <end position="441"/>
    </location>
</feature>
<name>D5V321_ARCNC</name>
<dbReference type="SUPFAM" id="SSF53613">
    <property type="entry name" value="Ribokinase-like"/>
    <property type="match status" value="1"/>
</dbReference>
<evidence type="ECO:0000256" key="9">
    <source>
        <dbReference type="ARBA" id="ARBA00023277"/>
    </source>
</evidence>
<dbReference type="Pfam" id="PF01467">
    <property type="entry name" value="CTP_transf_like"/>
    <property type="match status" value="1"/>
</dbReference>
<keyword evidence="4 11" id="KW-0548">Nucleotidyltransferase</keyword>
<dbReference type="CDD" id="cd01172">
    <property type="entry name" value="RfaE_like"/>
    <property type="match status" value="1"/>
</dbReference>
<dbReference type="RefSeq" id="WP_013134748.1">
    <property type="nucleotide sequence ID" value="NC_014166.1"/>
</dbReference>
<dbReference type="GO" id="GO:0033785">
    <property type="term" value="F:heptose 7-phosphate kinase activity"/>
    <property type="evidence" value="ECO:0007669"/>
    <property type="project" value="UniProtKB-UniRule"/>
</dbReference>
<evidence type="ECO:0000259" key="12">
    <source>
        <dbReference type="Pfam" id="PF00294"/>
    </source>
</evidence>
<keyword evidence="6 11" id="KW-0418">Kinase</keyword>
<dbReference type="Gene3D" id="3.40.50.620">
    <property type="entry name" value="HUPs"/>
    <property type="match status" value="1"/>
</dbReference>
<organism evidence="14 15">
    <name type="scientific">Arcobacter nitrofigilis (strain ATCC 33309 / DSM 7299 / CCUG 15893 / LMG 7604 / NCTC 12251 / CI)</name>
    <name type="common">Campylobacter nitrofigilis</name>
    <dbReference type="NCBI Taxonomy" id="572480"/>
    <lineage>
        <taxon>Bacteria</taxon>
        <taxon>Pseudomonadati</taxon>
        <taxon>Campylobacterota</taxon>
        <taxon>Epsilonproteobacteria</taxon>
        <taxon>Campylobacterales</taxon>
        <taxon>Arcobacteraceae</taxon>
        <taxon>Arcobacter</taxon>
    </lineage>
</organism>
<comment type="catalytic activity">
    <reaction evidence="10 11">
        <text>D-glycero-beta-D-manno-heptose 1-phosphate + ATP + H(+) = ADP-D-glycero-beta-D-manno-heptose + diphosphate</text>
        <dbReference type="Rhea" id="RHEA:27465"/>
        <dbReference type="ChEBI" id="CHEBI:15378"/>
        <dbReference type="ChEBI" id="CHEBI:30616"/>
        <dbReference type="ChEBI" id="CHEBI:33019"/>
        <dbReference type="ChEBI" id="CHEBI:59967"/>
        <dbReference type="ChEBI" id="CHEBI:61593"/>
        <dbReference type="EC" id="2.7.7.70"/>
    </reaction>
</comment>
<dbReference type="Gene3D" id="3.40.1190.20">
    <property type="match status" value="1"/>
</dbReference>
<dbReference type="SUPFAM" id="SSF52374">
    <property type="entry name" value="Nucleotidylyl transferase"/>
    <property type="match status" value="1"/>
</dbReference>
<dbReference type="InterPro" id="IPR029056">
    <property type="entry name" value="Ribokinase-like"/>
</dbReference>
<dbReference type="InterPro" id="IPR011913">
    <property type="entry name" value="RfaE_dom_I"/>
</dbReference>
<keyword evidence="7 11" id="KW-0067">ATP-binding</keyword>
<dbReference type="STRING" id="572480.Arnit_0939"/>